<dbReference type="PROSITE" id="PS50213">
    <property type="entry name" value="FAS1"/>
    <property type="match status" value="1"/>
</dbReference>
<dbReference type="HOGENOM" id="CLU_025495_0_0_10"/>
<name>F3QTQ5_9BACT</name>
<gene>
    <name evidence="2" type="ORF">HMPREF9442_01574</name>
</gene>
<dbReference type="EMBL" id="AFBR01000039">
    <property type="protein sequence ID" value="EGG54432.1"/>
    <property type="molecule type" value="Genomic_DNA"/>
</dbReference>
<evidence type="ECO:0000259" key="1">
    <source>
        <dbReference type="PROSITE" id="PS50213"/>
    </source>
</evidence>
<reference evidence="2 3" key="1">
    <citation type="submission" date="2011-02" db="EMBL/GenBank/DDBJ databases">
        <authorList>
            <person name="Weinstock G."/>
            <person name="Sodergren E."/>
            <person name="Clifton S."/>
            <person name="Fulton L."/>
            <person name="Fulton B."/>
            <person name="Courtney L."/>
            <person name="Fronick C."/>
            <person name="Harrison M."/>
            <person name="Strong C."/>
            <person name="Farmer C."/>
            <person name="Delahaunty K."/>
            <person name="Markovic C."/>
            <person name="Hall O."/>
            <person name="Minx P."/>
            <person name="Tomlinson C."/>
            <person name="Mitreva M."/>
            <person name="Hou S."/>
            <person name="Chen J."/>
            <person name="Wollam A."/>
            <person name="Pepin K.H."/>
            <person name="Johnson M."/>
            <person name="Bhonagiri V."/>
            <person name="Zhang X."/>
            <person name="Suruliraj S."/>
            <person name="Warren W."/>
            <person name="Chinwalla A."/>
            <person name="Mardis E.R."/>
            <person name="Wilson R.K."/>
        </authorList>
    </citation>
    <scope>NUCLEOTIDE SEQUENCE [LARGE SCALE GENOMIC DNA]</scope>
    <source>
        <strain evidence="2 3">YIT 11841</strain>
    </source>
</reference>
<dbReference type="Proteomes" id="UP000005546">
    <property type="component" value="Unassembled WGS sequence"/>
</dbReference>
<dbReference type="InterPro" id="IPR000782">
    <property type="entry name" value="FAS1_domain"/>
</dbReference>
<proteinExistence type="predicted"/>
<dbReference type="Gene3D" id="2.30.180.10">
    <property type="entry name" value="FAS1 domain"/>
    <property type="match status" value="1"/>
</dbReference>
<dbReference type="AlphaFoldDB" id="F3QTQ5"/>
<dbReference type="InterPro" id="IPR036378">
    <property type="entry name" value="FAS1_dom_sf"/>
</dbReference>
<keyword evidence="3" id="KW-1185">Reference proteome</keyword>
<dbReference type="STRING" id="762982.HMPREF9442_01574"/>
<evidence type="ECO:0000313" key="2">
    <source>
        <dbReference type="EMBL" id="EGG54432.1"/>
    </source>
</evidence>
<sequence>MNKPLAALGIHLFNSANGFKTSKKMNKDWLKTFKSCCVVLFLAAQINVFTGCQDDLPADSYYTFTGEMMSDFLKNREDFSLFRRIVERAGKLDFLDTRGARTLFPPINSGVEAFLKEKGYASVEDIPVSYCDTLLKACLVERIIYTYDLGKTQQENNQLDLPLIIQTDGDTLDANHMVLSIINRRAAIINELKNDSVENGVVHPVDKVLIPNTSLGATLLDENHSQFSIFYEALRRTGLLDSLARYRDESYEIWKEDYPRFKPNIVCGHDTDIFTAKRPDHRYSGFTLLIVPDEVLYEKYSDRFNEDMTMEEKIDALYRLAEEKYDDHAAAEIFGLNKPVPENPEGKTYKQLFWNKHSLTDRHNPLNMFLSYHILDRLFESTAKLVNCWGVHTQYANPTEWISTLLDFSTIKLEKVYSTVDPAVEHPTDFYINHSVASIYNSGQRVRGAHLSLPDADNFSLNVAYYYVDDVLAYDETMRNNVMNTRMRIDFYTVWPELTNNKIRLCGNVTQPYGSYDNTENGTEGGGYNYYIPSNYIKGLKMNENAIFFAQRPKIGMTSAFDDCVSILGTYDLTFQLPNVPPGTYELRLGYGSMPDRGIVQMYVDNVPQGLPLDMREEGDSPIIGGLYNGWNGWRNSEENANGIYTSEELEENARVMKNNGYYCGPKSLYSGNDGTSGPQYSAAKCTLLYNLRATLRRKICNVNIKANTPHTMRIRSVFTPTGRGVFHLDYIELVPLGICGPGGLGEDQY</sequence>
<organism evidence="2 3">
    <name type="scientific">Paraprevotella xylaniphila YIT 11841</name>
    <dbReference type="NCBI Taxonomy" id="762982"/>
    <lineage>
        <taxon>Bacteria</taxon>
        <taxon>Pseudomonadati</taxon>
        <taxon>Bacteroidota</taxon>
        <taxon>Bacteroidia</taxon>
        <taxon>Bacteroidales</taxon>
        <taxon>Prevotellaceae</taxon>
        <taxon>Paraprevotella</taxon>
    </lineage>
</organism>
<dbReference type="SUPFAM" id="SSF82153">
    <property type="entry name" value="FAS1 domain"/>
    <property type="match status" value="1"/>
</dbReference>
<comment type="caution">
    <text evidence="2">The sequence shown here is derived from an EMBL/GenBank/DDBJ whole genome shotgun (WGS) entry which is preliminary data.</text>
</comment>
<dbReference type="Pfam" id="PF02469">
    <property type="entry name" value="Fasciclin"/>
    <property type="match status" value="1"/>
</dbReference>
<accession>F3QTQ5</accession>
<protein>
    <submittedName>
        <fullName evidence="2">Fasciclin domain protein</fullName>
    </submittedName>
</protein>
<feature type="domain" description="FAS1" evidence="1">
    <location>
        <begin position="66"/>
        <end position="209"/>
    </location>
</feature>
<dbReference type="eggNOG" id="COG2335">
    <property type="taxonomic scope" value="Bacteria"/>
</dbReference>
<evidence type="ECO:0000313" key="3">
    <source>
        <dbReference type="Proteomes" id="UP000005546"/>
    </source>
</evidence>